<dbReference type="AlphaFoldDB" id="A0A0D3F4W7"/>
<keyword evidence="3" id="KW-1185">Reference proteome</keyword>
<dbReference type="Pfam" id="PF05097">
    <property type="entry name" value="DUF688"/>
    <property type="match status" value="1"/>
</dbReference>
<organism evidence="2">
    <name type="scientific">Oryza barthii</name>
    <dbReference type="NCBI Taxonomy" id="65489"/>
    <lineage>
        <taxon>Eukaryota</taxon>
        <taxon>Viridiplantae</taxon>
        <taxon>Streptophyta</taxon>
        <taxon>Embryophyta</taxon>
        <taxon>Tracheophyta</taxon>
        <taxon>Spermatophyta</taxon>
        <taxon>Magnoliopsida</taxon>
        <taxon>Liliopsida</taxon>
        <taxon>Poales</taxon>
        <taxon>Poaceae</taxon>
        <taxon>BOP clade</taxon>
        <taxon>Oryzoideae</taxon>
        <taxon>Oryzeae</taxon>
        <taxon>Oryzinae</taxon>
        <taxon>Oryza</taxon>
    </lineage>
</organism>
<feature type="region of interest" description="Disordered" evidence="1">
    <location>
        <begin position="1"/>
        <end position="96"/>
    </location>
</feature>
<reference evidence="2" key="1">
    <citation type="journal article" date="2009" name="Rice">
        <title>De Novo Next Generation Sequencing of Plant Genomes.</title>
        <authorList>
            <person name="Rounsley S."/>
            <person name="Marri P.R."/>
            <person name="Yu Y."/>
            <person name="He R."/>
            <person name="Sisneros N."/>
            <person name="Goicoechea J.L."/>
            <person name="Lee S.J."/>
            <person name="Angelova A."/>
            <person name="Kudrna D."/>
            <person name="Luo M."/>
            <person name="Affourtit J."/>
            <person name="Desany B."/>
            <person name="Knight J."/>
            <person name="Niazi F."/>
            <person name="Egholm M."/>
            <person name="Wing R.A."/>
        </authorList>
    </citation>
    <scope>NUCLEOTIDE SEQUENCE [LARGE SCALE GENOMIC DNA]</scope>
    <source>
        <strain evidence="2">cv. IRGC 105608</strain>
    </source>
</reference>
<proteinExistence type="predicted"/>
<sequence length="120" mass="12712">MESAAAAATSPAGLLHGAGGSDELGHSSRVYRPASGRVPFEWEDEPGKPKSPPPLDAAPPLLCPSPAMQSARLTSRGDGGGGRRGRKRGKEPELDGCLPVKLQLGRAMKRWHLICFFRGE</sequence>
<accession>A0A0D3F4W7</accession>
<dbReference type="EnsemblPlants" id="OBART02G15900.1">
    <property type="protein sequence ID" value="OBART02G15900.1"/>
    <property type="gene ID" value="OBART02G15900"/>
</dbReference>
<dbReference type="Gramene" id="OBART02G15900.1">
    <property type="protein sequence ID" value="OBART02G15900.1"/>
    <property type="gene ID" value="OBART02G15900"/>
</dbReference>
<evidence type="ECO:0000313" key="3">
    <source>
        <dbReference type="Proteomes" id="UP000026960"/>
    </source>
</evidence>
<dbReference type="PaxDb" id="65489-OBART02G15900.1"/>
<dbReference type="PANTHER" id="PTHR33257:SF35">
    <property type="entry name" value="OS02G0461700 PROTEIN"/>
    <property type="match status" value="1"/>
</dbReference>
<dbReference type="Proteomes" id="UP000026960">
    <property type="component" value="Chromosome 2"/>
</dbReference>
<name>A0A0D3F4W7_9ORYZ</name>
<dbReference type="HOGENOM" id="CLU_160430_0_0_1"/>
<dbReference type="PANTHER" id="PTHR33257">
    <property type="entry name" value="OS05G0165500 PROTEIN"/>
    <property type="match status" value="1"/>
</dbReference>
<feature type="compositionally biased region" description="Pro residues" evidence="1">
    <location>
        <begin position="49"/>
        <end position="63"/>
    </location>
</feature>
<reference evidence="2" key="2">
    <citation type="submission" date="2015-03" db="UniProtKB">
        <authorList>
            <consortium name="EnsemblPlants"/>
        </authorList>
    </citation>
    <scope>IDENTIFICATION</scope>
</reference>
<evidence type="ECO:0000256" key="1">
    <source>
        <dbReference type="SAM" id="MobiDB-lite"/>
    </source>
</evidence>
<dbReference type="InterPro" id="IPR007789">
    <property type="entry name" value="DUF688"/>
</dbReference>
<evidence type="ECO:0000313" key="2">
    <source>
        <dbReference type="EnsemblPlants" id="OBART02G15900.1"/>
    </source>
</evidence>
<protein>
    <submittedName>
        <fullName evidence="2">Uncharacterized protein</fullName>
    </submittedName>
</protein>
<dbReference type="eggNOG" id="ENOG502R63E">
    <property type="taxonomic scope" value="Eukaryota"/>
</dbReference>